<comment type="caution">
    <text evidence="2">The sequence shown here is derived from an EMBL/GenBank/DDBJ whole genome shotgun (WGS) entry which is preliminary data.</text>
</comment>
<feature type="chain" id="PRO_5041250514" description="Secreted protein" evidence="1">
    <location>
        <begin position="21"/>
        <end position="95"/>
    </location>
</feature>
<proteinExistence type="predicted"/>
<feature type="signal peptide" evidence="1">
    <location>
        <begin position="1"/>
        <end position="20"/>
    </location>
</feature>
<evidence type="ECO:0000313" key="2">
    <source>
        <dbReference type="EMBL" id="KAK0649410.1"/>
    </source>
</evidence>
<keyword evidence="1" id="KW-0732">Signal</keyword>
<dbReference type="AlphaFoldDB" id="A0AA39YEA3"/>
<reference evidence="2" key="1">
    <citation type="submission" date="2023-06" db="EMBL/GenBank/DDBJ databases">
        <title>Genome-scale phylogeny and comparative genomics of the fungal order Sordariales.</title>
        <authorList>
            <consortium name="Lawrence Berkeley National Laboratory"/>
            <person name="Hensen N."/>
            <person name="Bonometti L."/>
            <person name="Westerberg I."/>
            <person name="Brannstrom I.O."/>
            <person name="Guillou S."/>
            <person name="Cros-Aarteil S."/>
            <person name="Calhoun S."/>
            <person name="Haridas S."/>
            <person name="Kuo A."/>
            <person name="Mondo S."/>
            <person name="Pangilinan J."/>
            <person name="Riley R."/>
            <person name="Labutti K."/>
            <person name="Andreopoulos B."/>
            <person name="Lipzen A."/>
            <person name="Chen C."/>
            <person name="Yanf M."/>
            <person name="Daum C."/>
            <person name="Ng V."/>
            <person name="Clum A."/>
            <person name="Steindorff A."/>
            <person name="Ohm R."/>
            <person name="Martin F."/>
            <person name="Silar P."/>
            <person name="Natvig D."/>
            <person name="Lalanne C."/>
            <person name="Gautier V."/>
            <person name="Ament-Velasquez S.L."/>
            <person name="Kruys A."/>
            <person name="Hutchinson M.I."/>
            <person name="Powell A.J."/>
            <person name="Barry K."/>
            <person name="Miller A.N."/>
            <person name="Grigoriev I.V."/>
            <person name="Debuchy R."/>
            <person name="Gladieux P."/>
            <person name="Thoren M.H."/>
            <person name="Johannesson H."/>
        </authorList>
    </citation>
    <scope>NUCLEOTIDE SEQUENCE</scope>
    <source>
        <strain evidence="2">SMH2532-1</strain>
    </source>
</reference>
<evidence type="ECO:0000256" key="1">
    <source>
        <dbReference type="SAM" id="SignalP"/>
    </source>
</evidence>
<sequence>MAKLATWLAILPVSDSGSDASAITERPFPGYHSVVCVLGLNCDWQGQFRRSPRRSDAERLERHESVFGMVEQGPLFRAWLPCVSVGKGRERPTTS</sequence>
<protein>
    <recommendedName>
        <fullName evidence="4">Secreted protein</fullName>
    </recommendedName>
</protein>
<keyword evidence="3" id="KW-1185">Reference proteome</keyword>
<dbReference type="EMBL" id="JAULSV010000003">
    <property type="protein sequence ID" value="KAK0649410.1"/>
    <property type="molecule type" value="Genomic_DNA"/>
</dbReference>
<evidence type="ECO:0000313" key="3">
    <source>
        <dbReference type="Proteomes" id="UP001174936"/>
    </source>
</evidence>
<dbReference type="Proteomes" id="UP001174936">
    <property type="component" value="Unassembled WGS sequence"/>
</dbReference>
<gene>
    <name evidence="2" type="ORF">B0T16DRAFT_130775</name>
</gene>
<evidence type="ECO:0008006" key="4">
    <source>
        <dbReference type="Google" id="ProtNLM"/>
    </source>
</evidence>
<accession>A0AA39YEA3</accession>
<organism evidence="2 3">
    <name type="scientific">Cercophora newfieldiana</name>
    <dbReference type="NCBI Taxonomy" id="92897"/>
    <lineage>
        <taxon>Eukaryota</taxon>
        <taxon>Fungi</taxon>
        <taxon>Dikarya</taxon>
        <taxon>Ascomycota</taxon>
        <taxon>Pezizomycotina</taxon>
        <taxon>Sordariomycetes</taxon>
        <taxon>Sordariomycetidae</taxon>
        <taxon>Sordariales</taxon>
        <taxon>Lasiosphaeriaceae</taxon>
        <taxon>Cercophora</taxon>
    </lineage>
</organism>
<name>A0AA39YEA3_9PEZI</name>